<proteinExistence type="inferred from homology"/>
<sequence length="85" mass="9567">MQKVSATELAKKFGAYKSRALVEPLCVTCNGRAELVLMSRTEFLKLRNSYRASIKTVDLSEKELNLIMNTKPATGSEQYDHEVVD</sequence>
<dbReference type="InterPro" id="IPR036165">
    <property type="entry name" value="YefM-like_sf"/>
</dbReference>
<evidence type="ECO:0000256" key="1">
    <source>
        <dbReference type="ARBA" id="ARBA00009981"/>
    </source>
</evidence>
<dbReference type="RefSeq" id="WP_064788074.1">
    <property type="nucleotide sequence ID" value="NZ_CP031555.1"/>
</dbReference>
<dbReference type="Proteomes" id="UP000256971">
    <property type="component" value="Chromosome"/>
</dbReference>
<dbReference type="EMBL" id="CP031555">
    <property type="protein sequence ID" value="AXO12865.1"/>
    <property type="molecule type" value="Genomic_DNA"/>
</dbReference>
<evidence type="ECO:0000313" key="3">
    <source>
        <dbReference type="Proteomes" id="UP000256971"/>
    </source>
</evidence>
<protein>
    <submittedName>
        <fullName evidence="2">Type II toxin-antitoxin system Phd/YefM family antitoxin</fullName>
    </submittedName>
</protein>
<comment type="similarity">
    <text evidence="1">Belongs to the phD/YefM antitoxin family.</text>
</comment>
<gene>
    <name evidence="2" type="ORF">DY252_00265</name>
</gene>
<keyword evidence="3" id="KW-1185">Reference proteome</keyword>
<accession>A0ABN5N942</accession>
<organism evidence="2 3">
    <name type="scientific">Thalassospira indica</name>
    <dbReference type="NCBI Taxonomy" id="1891279"/>
    <lineage>
        <taxon>Bacteria</taxon>
        <taxon>Pseudomonadati</taxon>
        <taxon>Pseudomonadota</taxon>
        <taxon>Alphaproteobacteria</taxon>
        <taxon>Rhodospirillales</taxon>
        <taxon>Thalassospiraceae</taxon>
        <taxon>Thalassospira</taxon>
    </lineage>
</organism>
<name>A0ABN5N942_9PROT</name>
<dbReference type="SUPFAM" id="SSF143120">
    <property type="entry name" value="YefM-like"/>
    <property type="match status" value="1"/>
</dbReference>
<reference evidence="2 3" key="1">
    <citation type="submission" date="2018-08" db="EMBL/GenBank/DDBJ databases">
        <title>Complete genome sequence of type strain Thalassospira indica MCCC 1A01103T, isolated from isolated from deep seawater of the Indian Ocean.</title>
        <authorList>
            <person name="Liu Y."/>
        </authorList>
    </citation>
    <scope>NUCLEOTIDE SEQUENCE [LARGE SCALE GENOMIC DNA]</scope>
    <source>
        <strain evidence="2 3">PB8BT</strain>
    </source>
</reference>
<evidence type="ECO:0000313" key="2">
    <source>
        <dbReference type="EMBL" id="AXO12865.1"/>
    </source>
</evidence>